<feature type="region of interest" description="Disordered" evidence="5">
    <location>
        <begin position="1157"/>
        <end position="1215"/>
    </location>
</feature>
<evidence type="ECO:0008006" key="11">
    <source>
        <dbReference type="Google" id="ProtNLM"/>
    </source>
</evidence>
<feature type="compositionally biased region" description="Basic and acidic residues" evidence="5">
    <location>
        <begin position="870"/>
        <end position="881"/>
    </location>
</feature>
<evidence type="ECO:0000313" key="10">
    <source>
        <dbReference type="Proteomes" id="UP000190797"/>
    </source>
</evidence>
<organism evidence="9 10">
    <name type="scientific">[Actinomadura] parvosata subsp. kistnae</name>
    <dbReference type="NCBI Taxonomy" id="1909395"/>
    <lineage>
        <taxon>Bacteria</taxon>
        <taxon>Bacillati</taxon>
        <taxon>Actinomycetota</taxon>
        <taxon>Actinomycetes</taxon>
        <taxon>Streptosporangiales</taxon>
        <taxon>Streptosporangiaceae</taxon>
        <taxon>Nonomuraea</taxon>
    </lineage>
</organism>
<dbReference type="SUPFAM" id="SSF49879">
    <property type="entry name" value="SMAD/FHA domain"/>
    <property type="match status" value="1"/>
</dbReference>
<evidence type="ECO:0000256" key="3">
    <source>
        <dbReference type="ARBA" id="ARBA00022840"/>
    </source>
</evidence>
<dbReference type="OrthoDB" id="9807790at2"/>
<dbReference type="SMART" id="SM00240">
    <property type="entry name" value="FHA"/>
    <property type="match status" value="1"/>
</dbReference>
<evidence type="ECO:0000256" key="1">
    <source>
        <dbReference type="ARBA" id="ARBA00022553"/>
    </source>
</evidence>
<keyword evidence="6" id="KW-0812">Transmembrane</keyword>
<keyword evidence="10" id="KW-1185">Reference proteome</keyword>
<evidence type="ECO:0000256" key="5">
    <source>
        <dbReference type="SAM" id="MobiDB-lite"/>
    </source>
</evidence>
<evidence type="ECO:0000256" key="6">
    <source>
        <dbReference type="SAM" id="Phobius"/>
    </source>
</evidence>
<keyword evidence="6" id="KW-1133">Transmembrane helix</keyword>
<feature type="compositionally biased region" description="Pro residues" evidence="5">
    <location>
        <begin position="1170"/>
        <end position="1201"/>
    </location>
</feature>
<dbReference type="PROSITE" id="PS50006">
    <property type="entry name" value="FHA_DOMAIN"/>
    <property type="match status" value="1"/>
</dbReference>
<evidence type="ECO:0000256" key="2">
    <source>
        <dbReference type="ARBA" id="ARBA00022741"/>
    </source>
</evidence>
<keyword evidence="6" id="KW-0472">Membrane</keyword>
<gene>
    <name evidence="9" type="ORF">BKM31_41565</name>
</gene>
<dbReference type="STRING" id="1909395.BKM31_41565"/>
<dbReference type="InterPro" id="IPR002543">
    <property type="entry name" value="FtsK_dom"/>
</dbReference>
<dbReference type="InterPro" id="IPR050206">
    <property type="entry name" value="FtsK/SpoIIIE/SftA"/>
</dbReference>
<feature type="domain" description="FtsK" evidence="8">
    <location>
        <begin position="938"/>
        <end position="1117"/>
    </location>
</feature>
<name>A0A1V0AA33_9ACTN</name>
<dbReference type="SUPFAM" id="SSF52540">
    <property type="entry name" value="P-loop containing nucleoside triphosphate hydrolases"/>
    <property type="match status" value="3"/>
</dbReference>
<sequence>MIIRLTIRDPAASTAVDAEVTAEPETLVGSLLRALPFPVRGRPCYVGGDKLDPDSPVSDSPLVPGATISVGEPERTQPWRPLAAAGAIRVFAGPDAGRVIWLSPGSHVIGREWTDISLPLDQKVSRRHARLDVSWTGEATVVDLGSRNGTLVDELGVQAPVPLRPDGVLQVGDDRLRWAPLPSSRLRTTRARDGRIDFDRAFSPAPAVAGTRVTLPRNEAPQRNIGVALVSSLLPLPISIAMAIFLKSPYFLLFGLLTPITFFGTQWVEGRQRKKKEREFAQRKQDTMERVRQHVVHEQWLRHVVAPDEVDLTFAATHEGPGLWPRNADSPDGLTLRVGVADEPATIAFEGEPWPGFVPPVLRGVPVTVDLRQIGVLGVIGPPGPVDALLRWLLVQLGTLRAPDELRLVLITASGGEHLAWTRWLPHLNVDAPVPCLVGNTPETRTERIEELKDLVTERLKAKERHVTFAEEIVVVLDGARALRDIPGMKEVLREGPSVGVYVICADQRSLNECRGVCELDGAGMLLTRGRQGLPVPVQPESLGEQAAERIARAVAPMRDRLTLARADSVIPDAVRLLDALGMGAPDAEAVLTRWAADPGPTTRVCVGADGTGPVTVDLAADGPHTMLGGATGAGKSILLQTLVTSLLLANRPDELNLVLVDFKGGSAFLPFEHCPHVVGLIRSTGDTAADVFDEAAARRVLASVRAEVRRREAVLARYGGEIDAYWNAGGRLPRLVMVFDEFARVLETSPDFLRELVNVAAKGRSLGMHLVLATQSLQGKLSPELKNNISLRITLRQNEPSDSVEVLGVPDAATIPSRLRGRGMIMRVGGEQRTPQLFQTGYLGDPPPTGAAPATARLAPWPTLGLPRPESRDGGRRASRTDQDLAIAAVLEAAPRLPVEPPFRPLLPPLPATLPLAALSGADGVPFALLDDPANQAQPVMSLNLAGTERLMVAGGPQSGRTTFCRTLISSLAARCSPEHVWLYVIENQPGGLAAYASLPLCGAVVGGGEPDRIRRLVTWLAEEVERRRLARLTPGGPAAPAIVLVIDGWEYFEDRGSPDFFETPLLVTLRGIVAGGAPVGIHTVAVGGHDMLRGKTPDLFSRRLFLPFPREETRRSYLTSGMVSPPVLAGRAIEAASGLHAQICLPPETLPGPVPPVSGPLVSGSPVPGSPVPGSPVPGSPVPGSPVPGSPVPGSPVPGSPVSGRHSRAPAPAHAVSAHLGPRPFPPLPAAVALRDLPSPAIGVGGPGVTPVGLDLFDLGPHLVLVSGPAGSGRSTAALVMATVLLRAGVRVLAIAPPRSPLVRSLPEARALAGTSFTDEELREAVEAFEGDRYAVVVDDVDQVTITPREQGFDTLPTLLQDLLAPSELGRRALVLCGDATPLLEGHRRALASEVNEVLRSGTRFLLTPASRVHAREHGINLEPDQFFAGPPGRAYMGSARRLDLMQFATL</sequence>
<dbReference type="SMART" id="SM00382">
    <property type="entry name" value="AAA"/>
    <property type="match status" value="3"/>
</dbReference>
<dbReference type="InterPro" id="IPR008984">
    <property type="entry name" value="SMAD_FHA_dom_sf"/>
</dbReference>
<accession>A0A1V0AA33</accession>
<keyword evidence="3 4" id="KW-0067">ATP-binding</keyword>
<dbReference type="Gene3D" id="3.40.50.300">
    <property type="entry name" value="P-loop containing nucleotide triphosphate hydrolases"/>
    <property type="match status" value="3"/>
</dbReference>
<dbReference type="Pfam" id="PF01580">
    <property type="entry name" value="FtsK_SpoIIIE"/>
    <property type="match status" value="2"/>
</dbReference>
<dbReference type="GO" id="GO:0005524">
    <property type="term" value="F:ATP binding"/>
    <property type="evidence" value="ECO:0007669"/>
    <property type="project" value="UniProtKB-UniRule"/>
</dbReference>
<feature type="region of interest" description="Disordered" evidence="5">
    <location>
        <begin position="845"/>
        <end position="881"/>
    </location>
</feature>
<dbReference type="CDD" id="cd01127">
    <property type="entry name" value="TrwB_TraG_TraD_VirD4"/>
    <property type="match status" value="1"/>
</dbReference>
<dbReference type="InterPro" id="IPR027417">
    <property type="entry name" value="P-loop_NTPase"/>
</dbReference>
<dbReference type="PANTHER" id="PTHR22683:SF1">
    <property type="entry name" value="TYPE VII SECRETION SYSTEM PROTEIN ESSC"/>
    <property type="match status" value="1"/>
</dbReference>
<evidence type="ECO:0000259" key="8">
    <source>
        <dbReference type="PROSITE" id="PS50901"/>
    </source>
</evidence>
<dbReference type="GO" id="GO:0003677">
    <property type="term" value="F:DNA binding"/>
    <property type="evidence" value="ECO:0007669"/>
    <property type="project" value="InterPro"/>
</dbReference>
<evidence type="ECO:0000313" key="9">
    <source>
        <dbReference type="EMBL" id="AQZ67084.1"/>
    </source>
</evidence>
<feature type="compositionally biased region" description="Low complexity" evidence="5">
    <location>
        <begin position="852"/>
        <end position="864"/>
    </location>
</feature>
<dbReference type="Proteomes" id="UP000190797">
    <property type="component" value="Chromosome"/>
</dbReference>
<dbReference type="CDD" id="cd00060">
    <property type="entry name" value="FHA"/>
    <property type="match status" value="1"/>
</dbReference>
<feature type="binding site" evidence="4">
    <location>
        <begin position="630"/>
        <end position="637"/>
    </location>
    <ligand>
        <name>ATP</name>
        <dbReference type="ChEBI" id="CHEBI:30616"/>
    </ligand>
</feature>
<dbReference type="InterPro" id="IPR003593">
    <property type="entry name" value="AAA+_ATPase"/>
</dbReference>
<feature type="transmembrane region" description="Helical" evidence="6">
    <location>
        <begin position="225"/>
        <end position="244"/>
    </location>
</feature>
<feature type="domain" description="FHA" evidence="7">
    <location>
        <begin position="107"/>
        <end position="157"/>
    </location>
</feature>
<reference evidence="10" key="1">
    <citation type="journal article" date="2017" name="Med. Chem. Commun.">
        <title>Nonomuraea sp. ATCC 55076 harbours the largest actinomycete chromosome to date and the kistamicin biosynthetic gene cluster.</title>
        <authorList>
            <person name="Nazari B."/>
            <person name="Forneris C.C."/>
            <person name="Gibson M.I."/>
            <person name="Moon K."/>
            <person name="Schramma K.R."/>
            <person name="Seyedsayamdost M.R."/>
        </authorList>
    </citation>
    <scope>NUCLEOTIDE SEQUENCE [LARGE SCALE GENOMIC DNA]</scope>
    <source>
        <strain evidence="10">ATCC 55076</strain>
    </source>
</reference>
<dbReference type="KEGG" id="noa:BKM31_41565"/>
<proteinExistence type="predicted"/>
<evidence type="ECO:0000256" key="4">
    <source>
        <dbReference type="PROSITE-ProRule" id="PRU00289"/>
    </source>
</evidence>
<dbReference type="EMBL" id="CP017717">
    <property type="protein sequence ID" value="AQZ67084.1"/>
    <property type="molecule type" value="Genomic_DNA"/>
</dbReference>
<protein>
    <recommendedName>
        <fullName evidence="11">Cell division protein FtsK</fullName>
    </recommendedName>
</protein>
<keyword evidence="2 4" id="KW-0547">Nucleotide-binding</keyword>
<evidence type="ECO:0000259" key="7">
    <source>
        <dbReference type="PROSITE" id="PS50006"/>
    </source>
</evidence>
<feature type="binding site" evidence="4">
    <location>
        <begin position="956"/>
        <end position="963"/>
    </location>
    <ligand>
        <name>ATP</name>
        <dbReference type="ChEBI" id="CHEBI:30616"/>
    </ligand>
</feature>
<dbReference type="PROSITE" id="PS50901">
    <property type="entry name" value="FTSK"/>
    <property type="match status" value="2"/>
</dbReference>
<dbReference type="PANTHER" id="PTHR22683">
    <property type="entry name" value="SPORULATION PROTEIN RELATED"/>
    <property type="match status" value="1"/>
</dbReference>
<dbReference type="InterPro" id="IPR000253">
    <property type="entry name" value="FHA_dom"/>
</dbReference>
<keyword evidence="1" id="KW-0597">Phosphoprotein</keyword>
<dbReference type="Gene3D" id="2.60.200.20">
    <property type="match status" value="1"/>
</dbReference>
<dbReference type="Pfam" id="PF00498">
    <property type="entry name" value="FHA"/>
    <property type="match status" value="1"/>
</dbReference>
<feature type="domain" description="FtsK" evidence="8">
    <location>
        <begin position="612"/>
        <end position="805"/>
    </location>
</feature>